<comment type="caution">
    <text evidence="1">The sequence shown here is derived from an EMBL/GenBank/DDBJ whole genome shotgun (WGS) entry which is preliminary data.</text>
</comment>
<dbReference type="Proteomes" id="UP000437748">
    <property type="component" value="Unassembled WGS sequence"/>
</dbReference>
<organism evidence="1 2">
    <name type="scientific">Silvanigrella paludirubra</name>
    <dbReference type="NCBI Taxonomy" id="2499159"/>
    <lineage>
        <taxon>Bacteria</taxon>
        <taxon>Pseudomonadati</taxon>
        <taxon>Bdellovibrionota</taxon>
        <taxon>Oligoflexia</taxon>
        <taxon>Silvanigrellales</taxon>
        <taxon>Silvanigrellaceae</taxon>
        <taxon>Silvanigrella</taxon>
    </lineage>
</organism>
<dbReference type="EMBL" id="WFLM01000005">
    <property type="protein sequence ID" value="KAB8036810.1"/>
    <property type="molecule type" value="Genomic_DNA"/>
</dbReference>
<name>A0A6N6VR90_9BACT</name>
<dbReference type="RefSeq" id="WP_153421225.1">
    <property type="nucleotide sequence ID" value="NZ_WFLM01000005.1"/>
</dbReference>
<evidence type="ECO:0000313" key="1">
    <source>
        <dbReference type="EMBL" id="KAB8036810.1"/>
    </source>
</evidence>
<dbReference type="AlphaFoldDB" id="A0A6N6VR90"/>
<protein>
    <submittedName>
        <fullName evidence="1">Uncharacterized protein</fullName>
    </submittedName>
</protein>
<keyword evidence="2" id="KW-1185">Reference proteome</keyword>
<reference evidence="1 2" key="1">
    <citation type="submission" date="2019-10" db="EMBL/GenBank/DDBJ databases">
        <title>New species of Slilvanegrellaceae.</title>
        <authorList>
            <person name="Pitt A."/>
            <person name="Hahn M.W."/>
        </authorList>
    </citation>
    <scope>NUCLEOTIDE SEQUENCE [LARGE SCALE GENOMIC DNA]</scope>
    <source>
        <strain evidence="1 2">SP-Ram-0.45-NSY-1</strain>
    </source>
</reference>
<sequence>MKEYNIKSGKYIVKEYIPCVDSLVNVETGEHFEYENNYNLKESKEILQEFYSKKNSTTNSCIKDDYLYDKIDWFPANVSYLYWTIFGLYIKFNEIVNLSIDKKAKFYFENNYDCKNYISMINLFYNKKNSELVLKNIIYYFKYVLNLLIFLRNVLIVNSKSDIILYRYGLNDFRTKEIYEELIYEDKIPVQALGLSYKEILKNFFNRNIFILFVYNIKYNNKSYLKNENKIYDFALDQIGKRVNYFRMSYQYYKFIFKFKSFKFLLSIDDTNYVYPLLYACQDSGMKTVAFQHGAYTSSHEAYLLDSFNNIRWFNYLIVWGEYWKDFLLKKSNIINGDKIIIGANKNTYMLKPLLEKKSETKNILIPYEFLTDTKKVGIYIKKLLNNGFSIFFKVRSDEPINDQVFCYGLNKDILLNTNFTIIKDINPELMAEIDVVAGSMTTLIFDLMIYKKPIWIFDLGYSSFLNDIIENKTATLVNLDNDFIDLYERSIKNGINYDIDYYFSKKMSITKTFLNLVY</sequence>
<proteinExistence type="predicted"/>
<dbReference type="SUPFAM" id="SSF53756">
    <property type="entry name" value="UDP-Glycosyltransferase/glycogen phosphorylase"/>
    <property type="match status" value="1"/>
</dbReference>
<gene>
    <name evidence="1" type="ORF">GCL60_13275</name>
</gene>
<evidence type="ECO:0000313" key="2">
    <source>
        <dbReference type="Proteomes" id="UP000437748"/>
    </source>
</evidence>
<dbReference type="OrthoDB" id="5464446at2"/>
<accession>A0A6N6VR90</accession>